<evidence type="ECO:0000313" key="3">
    <source>
        <dbReference type="Proteomes" id="UP001553843"/>
    </source>
</evidence>
<name>A0ABV3LP66_9ACTN</name>
<protein>
    <submittedName>
        <fullName evidence="2">Uncharacterized protein</fullName>
    </submittedName>
</protein>
<dbReference type="RefSeq" id="WP_127910198.1">
    <property type="nucleotide sequence ID" value="NZ_JBEYRR010000003.1"/>
</dbReference>
<sequence>MASARPRDWQPLADQDPIPGDPERLEQLGRKLRKTADELERQVRHLKAASEVESWDSDAGKEFREKAKKCRGRLEAAHKRYETVADAVGDRIVDHGTDYESNAAAQPGNYATELQRAQRIAEIARKEAQEAEADKSAAKKGLDALSGNSGGGDGSKKDDGKDRKEKLEDRAEAAGKSLEAAREKLRKAQSIRDAAARVAREAIDEVISDDALKDGFWDDFADFVEWAAGWTEYISKYAGLAALAVGWIPVIGQGMAGLLGAISMAATLINIACTAVQVAMGDESWTALAEAAVGLLLMGAGKAMTKVSSRYAKNLLDRMKVAKGGKATPRQTKRNRHKFNREARHVKGLEKGDISKSIREPVTEIFKGSTWTDAFKGGFRESVRVAKDRGNGSYLKGMGKSMTLADPSAAATLNEAKHLGKTLGEGYAVNKMSRRATQLSVAGSGVTAGGLLFDEVS</sequence>
<dbReference type="Gene3D" id="1.10.287.1060">
    <property type="entry name" value="ESAT-6-like"/>
    <property type="match status" value="1"/>
</dbReference>
<reference evidence="2 3" key="1">
    <citation type="submission" date="2024-06" db="EMBL/GenBank/DDBJ databases">
        <title>The Natural Products Discovery Center: Release of the First 8490 Sequenced Strains for Exploring Actinobacteria Biosynthetic Diversity.</title>
        <authorList>
            <person name="Kalkreuter E."/>
            <person name="Kautsar S.A."/>
            <person name="Yang D."/>
            <person name="Bader C.D."/>
            <person name="Teijaro C.N."/>
            <person name="Fluegel L."/>
            <person name="Davis C.M."/>
            <person name="Simpson J.R."/>
            <person name="Lauterbach L."/>
            <person name="Steele A.D."/>
            <person name="Gui C."/>
            <person name="Meng S."/>
            <person name="Li G."/>
            <person name="Viehrig K."/>
            <person name="Ye F."/>
            <person name="Su P."/>
            <person name="Kiefer A.F."/>
            <person name="Nichols A."/>
            <person name="Cepeda A.J."/>
            <person name="Yan W."/>
            <person name="Fan B."/>
            <person name="Jiang Y."/>
            <person name="Adhikari A."/>
            <person name="Zheng C.-J."/>
            <person name="Schuster L."/>
            <person name="Cowan T.M."/>
            <person name="Smanski M.J."/>
            <person name="Chevrette M.G."/>
            <person name="De Carvalho L.P.S."/>
            <person name="Shen B."/>
        </authorList>
    </citation>
    <scope>NUCLEOTIDE SEQUENCE [LARGE SCALE GENOMIC DNA]</scope>
    <source>
        <strain evidence="2 3">NPDC047833</strain>
    </source>
</reference>
<feature type="region of interest" description="Disordered" evidence="1">
    <location>
        <begin position="126"/>
        <end position="179"/>
    </location>
</feature>
<evidence type="ECO:0000256" key="1">
    <source>
        <dbReference type="SAM" id="MobiDB-lite"/>
    </source>
</evidence>
<evidence type="ECO:0000313" key="2">
    <source>
        <dbReference type="EMBL" id="MEW2361250.1"/>
    </source>
</evidence>
<organism evidence="2 3">
    <name type="scientific">Streptomyces huasconensis</name>
    <dbReference type="NCBI Taxonomy" id="1854574"/>
    <lineage>
        <taxon>Bacteria</taxon>
        <taxon>Bacillati</taxon>
        <taxon>Actinomycetota</taxon>
        <taxon>Actinomycetes</taxon>
        <taxon>Kitasatosporales</taxon>
        <taxon>Streptomycetaceae</taxon>
        <taxon>Streptomyces</taxon>
    </lineage>
</organism>
<dbReference type="EMBL" id="JBEYRS010000001">
    <property type="protein sequence ID" value="MEW2361250.1"/>
    <property type="molecule type" value="Genomic_DNA"/>
</dbReference>
<comment type="caution">
    <text evidence="2">The sequence shown here is derived from an EMBL/GenBank/DDBJ whole genome shotgun (WGS) entry which is preliminary data.</text>
</comment>
<dbReference type="Proteomes" id="UP001553843">
    <property type="component" value="Unassembled WGS sequence"/>
</dbReference>
<feature type="compositionally biased region" description="Basic and acidic residues" evidence="1">
    <location>
        <begin position="126"/>
        <end position="142"/>
    </location>
</feature>
<accession>A0ABV3LP66</accession>
<keyword evidence="3" id="KW-1185">Reference proteome</keyword>
<proteinExistence type="predicted"/>
<gene>
    <name evidence="2" type="ORF">AB0887_04640</name>
</gene>
<feature type="region of interest" description="Disordered" evidence="1">
    <location>
        <begin position="1"/>
        <end position="24"/>
    </location>
</feature>
<feature type="compositionally biased region" description="Basic and acidic residues" evidence="1">
    <location>
        <begin position="154"/>
        <end position="179"/>
    </location>
</feature>